<gene>
    <name evidence="2" type="ORF">SAMN02745784_02935</name>
</gene>
<organism evidence="2 3">
    <name type="scientific">Tissierella praeacuta DSM 18095</name>
    <dbReference type="NCBI Taxonomy" id="1123404"/>
    <lineage>
        <taxon>Bacteria</taxon>
        <taxon>Bacillati</taxon>
        <taxon>Bacillota</taxon>
        <taxon>Tissierellia</taxon>
        <taxon>Tissierellales</taxon>
        <taxon>Tissierellaceae</taxon>
        <taxon>Tissierella</taxon>
    </lineage>
</organism>
<dbReference type="Proteomes" id="UP000184114">
    <property type="component" value="Unassembled WGS sequence"/>
</dbReference>
<dbReference type="GeneID" id="90994534"/>
<feature type="transmembrane region" description="Helical" evidence="1">
    <location>
        <begin position="92"/>
        <end position="113"/>
    </location>
</feature>
<keyword evidence="3" id="KW-1185">Reference proteome</keyword>
<keyword evidence="1" id="KW-0472">Membrane</keyword>
<dbReference type="AlphaFoldDB" id="A0A1M4Z6V5"/>
<evidence type="ECO:0000256" key="1">
    <source>
        <dbReference type="SAM" id="Phobius"/>
    </source>
</evidence>
<sequence length="203" mass="23715">MSNLINVLNSFFFNPYIWIIISVICLLVSKFVFKIDYANCFEIIEKHIDNFRHRDTKKILIVPFFIHFFLPALVALGIVNITIINAEIINNVTVILSILTSMFFTLLVLAIDMKSKIEIRDKSQGIKVLVLKKLIVETYYSIMFEILISITLLILSFIHMFTKKYGYISSFIIYYLLFLLIVNLFIVLKRIFIIVNDDLSQDP</sequence>
<feature type="transmembrane region" description="Helical" evidence="1">
    <location>
        <begin position="59"/>
        <end position="86"/>
    </location>
</feature>
<proteinExistence type="predicted"/>
<name>A0A1M4Z6V5_9FIRM</name>
<evidence type="ECO:0000313" key="2">
    <source>
        <dbReference type="EMBL" id="SHF13789.1"/>
    </source>
</evidence>
<feature type="transmembrane region" description="Helical" evidence="1">
    <location>
        <begin position="167"/>
        <end position="188"/>
    </location>
</feature>
<keyword evidence="1" id="KW-1133">Transmembrane helix</keyword>
<feature type="transmembrane region" description="Helical" evidence="1">
    <location>
        <begin position="16"/>
        <end position="38"/>
    </location>
</feature>
<evidence type="ECO:0000313" key="3">
    <source>
        <dbReference type="Proteomes" id="UP000184114"/>
    </source>
</evidence>
<dbReference type="RefSeq" id="WP_072977688.1">
    <property type="nucleotide sequence ID" value="NZ_FQTY01000022.1"/>
</dbReference>
<keyword evidence="1" id="KW-0812">Transmembrane</keyword>
<feature type="transmembrane region" description="Helical" evidence="1">
    <location>
        <begin position="134"/>
        <end position="161"/>
    </location>
</feature>
<protein>
    <submittedName>
        <fullName evidence="2">Uncharacterized protein</fullName>
    </submittedName>
</protein>
<accession>A0A1M4Z6V5</accession>
<dbReference type="EMBL" id="FQTY01000022">
    <property type="protein sequence ID" value="SHF13789.1"/>
    <property type="molecule type" value="Genomic_DNA"/>
</dbReference>
<reference evidence="2" key="1">
    <citation type="submission" date="2016-11" db="EMBL/GenBank/DDBJ databases">
        <authorList>
            <person name="Jaros S."/>
            <person name="Januszkiewicz K."/>
            <person name="Wedrychowicz H."/>
        </authorList>
    </citation>
    <scope>NUCLEOTIDE SEQUENCE [LARGE SCALE GENOMIC DNA]</scope>
    <source>
        <strain evidence="2">DSM 18095</strain>
    </source>
</reference>